<dbReference type="Proteomes" id="UP000001423">
    <property type="component" value="Chromosome"/>
</dbReference>
<name>Q7TV25_PROMM</name>
<evidence type="ECO:0000313" key="1">
    <source>
        <dbReference type="EMBL" id="CAE20658.1"/>
    </source>
</evidence>
<dbReference type="AlphaFoldDB" id="Q7TV25"/>
<evidence type="ECO:0000313" key="2">
    <source>
        <dbReference type="Proteomes" id="UP000001423"/>
    </source>
</evidence>
<dbReference type="EMBL" id="BX548175">
    <property type="protein sequence ID" value="CAE20658.1"/>
    <property type="molecule type" value="Genomic_DNA"/>
</dbReference>
<organism evidence="1 2">
    <name type="scientific">Prochlorococcus marinus (strain MIT 9313)</name>
    <dbReference type="NCBI Taxonomy" id="74547"/>
    <lineage>
        <taxon>Bacteria</taxon>
        <taxon>Bacillati</taxon>
        <taxon>Cyanobacteriota</taxon>
        <taxon>Cyanophyceae</taxon>
        <taxon>Synechococcales</taxon>
        <taxon>Prochlorococcaceae</taxon>
        <taxon>Prochlorococcus</taxon>
    </lineage>
</organism>
<reference evidence="1 2" key="1">
    <citation type="journal article" date="2003" name="Nature">
        <title>Genome divergence in two Prochlorococcus ecotypes reflects oceanic niche differentiation.</title>
        <authorList>
            <person name="Rocap G."/>
            <person name="Larimer F.W."/>
            <person name="Lamerdin J.E."/>
            <person name="Malfatti S."/>
            <person name="Chain P."/>
            <person name="Ahlgren N.A."/>
            <person name="Arellano A."/>
            <person name="Coleman M."/>
            <person name="Hauser L."/>
            <person name="Hess W.R."/>
            <person name="Johnson Z.I."/>
            <person name="Land M.L."/>
            <person name="Lindell D."/>
            <person name="Post A.F."/>
            <person name="Regala W."/>
            <person name="Shah M."/>
            <person name="Shaw S.L."/>
            <person name="Steglich C."/>
            <person name="Sullivan M.B."/>
            <person name="Ting C.S."/>
            <person name="Tolonen A."/>
            <person name="Webb E.A."/>
            <person name="Zinser E.R."/>
            <person name="Chisholm S.W."/>
        </authorList>
    </citation>
    <scope>NUCLEOTIDE SEQUENCE [LARGE SCALE GENOMIC DNA]</scope>
    <source>
        <strain evidence="2">MIT 9313</strain>
    </source>
</reference>
<dbReference type="RefSeq" id="WP_011129862.1">
    <property type="nucleotide sequence ID" value="NC_005071.1"/>
</dbReference>
<gene>
    <name evidence="1" type="ordered locus">PMT_0483</name>
</gene>
<sequence>MSELITLIIDRGDGVFNGDASPHNPHHPMNFKSGLAATALAVVGTTSALAISTPAQAADGCGRGWRYSHSYGGCVMKRHRRAVYIPVSRPYSPVYHRSIYRPGYRNVYRPVYRPYHLHRRPGIGGVISIGF</sequence>
<proteinExistence type="predicted"/>
<protein>
    <submittedName>
        <fullName evidence="1">Possible Malic enzyme</fullName>
    </submittedName>
</protein>
<dbReference type="HOGENOM" id="CLU_1925691_0_0_3"/>
<dbReference type="KEGG" id="pmt:PMT_0483"/>
<keyword evidence="2" id="KW-1185">Reference proteome</keyword>
<accession>Q7TV25</accession>